<dbReference type="PANTHER" id="PTHR33488">
    <property type="entry name" value="ZGC:162509"/>
    <property type="match status" value="1"/>
</dbReference>
<evidence type="ECO:0000256" key="1">
    <source>
        <dbReference type="SAM" id="MobiDB-lite"/>
    </source>
</evidence>
<feature type="chain" id="PRO_5003241532" evidence="2">
    <location>
        <begin position="25"/>
        <end position="746"/>
    </location>
</feature>
<dbReference type="KEGG" id="dpx:DAPPUDRAFT_325786"/>
<name>E9H5K4_DAPPU</name>
<feature type="compositionally biased region" description="Polar residues" evidence="1">
    <location>
        <begin position="38"/>
        <end position="48"/>
    </location>
</feature>
<reference evidence="3 4" key="1">
    <citation type="journal article" date="2011" name="Science">
        <title>The ecoresponsive genome of Daphnia pulex.</title>
        <authorList>
            <person name="Colbourne J.K."/>
            <person name="Pfrender M.E."/>
            <person name="Gilbert D."/>
            <person name="Thomas W.K."/>
            <person name="Tucker A."/>
            <person name="Oakley T.H."/>
            <person name="Tokishita S."/>
            <person name="Aerts A."/>
            <person name="Arnold G.J."/>
            <person name="Basu M.K."/>
            <person name="Bauer D.J."/>
            <person name="Caceres C.E."/>
            <person name="Carmel L."/>
            <person name="Casola C."/>
            <person name="Choi J.H."/>
            <person name="Detter J.C."/>
            <person name="Dong Q."/>
            <person name="Dusheyko S."/>
            <person name="Eads B.D."/>
            <person name="Frohlich T."/>
            <person name="Geiler-Samerotte K.A."/>
            <person name="Gerlach D."/>
            <person name="Hatcher P."/>
            <person name="Jogdeo S."/>
            <person name="Krijgsveld J."/>
            <person name="Kriventseva E.V."/>
            <person name="Kultz D."/>
            <person name="Laforsch C."/>
            <person name="Lindquist E."/>
            <person name="Lopez J."/>
            <person name="Manak J.R."/>
            <person name="Muller J."/>
            <person name="Pangilinan J."/>
            <person name="Patwardhan R.P."/>
            <person name="Pitluck S."/>
            <person name="Pritham E.J."/>
            <person name="Rechtsteiner A."/>
            <person name="Rho M."/>
            <person name="Rogozin I.B."/>
            <person name="Sakarya O."/>
            <person name="Salamov A."/>
            <person name="Schaack S."/>
            <person name="Shapiro H."/>
            <person name="Shiga Y."/>
            <person name="Skalitzky C."/>
            <person name="Smith Z."/>
            <person name="Souvorov A."/>
            <person name="Sung W."/>
            <person name="Tang Z."/>
            <person name="Tsuchiya D."/>
            <person name="Tu H."/>
            <person name="Vos H."/>
            <person name="Wang M."/>
            <person name="Wolf Y.I."/>
            <person name="Yamagata H."/>
            <person name="Yamada T."/>
            <person name="Ye Y."/>
            <person name="Shaw J.R."/>
            <person name="Andrews J."/>
            <person name="Crease T.J."/>
            <person name="Tang H."/>
            <person name="Lucas S.M."/>
            <person name="Robertson H.M."/>
            <person name="Bork P."/>
            <person name="Koonin E.V."/>
            <person name="Zdobnov E.M."/>
            <person name="Grigoriev I.V."/>
            <person name="Lynch M."/>
            <person name="Boore J.L."/>
        </authorList>
    </citation>
    <scope>NUCLEOTIDE SEQUENCE [LARGE SCALE GENOMIC DNA]</scope>
</reference>
<dbReference type="PANTHER" id="PTHR33488:SF2">
    <property type="entry name" value="EARLY ENDOSOME ANTIGEN 1-LIKE"/>
    <property type="match status" value="1"/>
</dbReference>
<dbReference type="STRING" id="6669.E9H5K4"/>
<dbReference type="HOGENOM" id="CLU_372672_0_0_1"/>
<evidence type="ECO:0000256" key="2">
    <source>
        <dbReference type="SAM" id="SignalP"/>
    </source>
</evidence>
<accession>E9H5K4</accession>
<feature type="signal peptide" evidence="2">
    <location>
        <begin position="1"/>
        <end position="24"/>
    </location>
</feature>
<evidence type="ECO:0000313" key="4">
    <source>
        <dbReference type="Proteomes" id="UP000000305"/>
    </source>
</evidence>
<sequence length="746" mass="85447">MKTESYLLALVIFTLLVLISSGHAEIKEKSPRQKPPTKFSNASNNVISNPRKGKPVKTKTTPVPKQGRNGNAERLIANYGEYAKILVETKMKMEWDKFLTSVLTILGFLSTLMMMTVDPAEDFPLLNAPSTGGIINHPDSFLLSLFQINQESYRAFLCAHNNINRIRLSTLTIPAYMKAALDILDTGDMELIESRLHLPLKVVQKSIENNVKWSSEVVAAFERLNQLIQEVHLAAVELQRVITVRKEQVAANKTIEELKNQDLQEYLSNRKKQVKEDLDKQRQTEQDLLEAYLSIPTDMDRISLDVAQFVTGLLAKMLGIFSNQEASEGLDNLIEYGNGTRPTMELDDPCIYNYTDQIFDISARSRQLFESYTTLSSLDSMKGKYDANDDMNHYQNLLTTNNASIECPPLQRIVEMGCKTIQQMHQLANVTNESMPILNVEQKMTMKMGGKAIFKEWREAQFVQVRKSIERFKENATRLANITSGRQAREVMENLTRRNLSESEQLTAFAHEKIAMYTEYAEVLKARLDNNTREITEKTSQFMSNLNQIRNWKTEEKDLKRAIEMLEVGLADMNEVKGNWAHLGHFFARFSQIIIETITSNSVGDFIQQLNTTIGTPSYKRNEGIKGIEMKKIRDKTVRVNKVLTVTNELATTYYNISRDYLMPRVHRLQFLMDVSTGNSSHLDSERGKLLNACEKDVIVIQQLISDEKRRLLEKVNATVRQIVESNYRFLQTNRTVERLTHNELN</sequence>
<feature type="region of interest" description="Disordered" evidence="1">
    <location>
        <begin position="26"/>
        <end position="69"/>
    </location>
</feature>
<dbReference type="Proteomes" id="UP000000305">
    <property type="component" value="Unassembled WGS sequence"/>
</dbReference>
<dbReference type="OrthoDB" id="5406275at2759"/>
<dbReference type="PhylomeDB" id="E9H5K4"/>
<evidence type="ECO:0000313" key="3">
    <source>
        <dbReference type="EMBL" id="EFX72975.1"/>
    </source>
</evidence>
<dbReference type="InParanoid" id="E9H5K4"/>
<protein>
    <submittedName>
        <fullName evidence="3">Uncharacterized protein</fullName>
    </submittedName>
</protein>
<dbReference type="EMBL" id="GL732594">
    <property type="protein sequence ID" value="EFX72975.1"/>
    <property type="molecule type" value="Genomic_DNA"/>
</dbReference>
<keyword evidence="2" id="KW-0732">Signal</keyword>
<keyword evidence="4" id="KW-1185">Reference proteome</keyword>
<gene>
    <name evidence="3" type="ORF">DAPPUDRAFT_325786</name>
</gene>
<organism evidence="3 4">
    <name type="scientific">Daphnia pulex</name>
    <name type="common">Water flea</name>
    <dbReference type="NCBI Taxonomy" id="6669"/>
    <lineage>
        <taxon>Eukaryota</taxon>
        <taxon>Metazoa</taxon>
        <taxon>Ecdysozoa</taxon>
        <taxon>Arthropoda</taxon>
        <taxon>Crustacea</taxon>
        <taxon>Branchiopoda</taxon>
        <taxon>Diplostraca</taxon>
        <taxon>Cladocera</taxon>
        <taxon>Anomopoda</taxon>
        <taxon>Daphniidae</taxon>
        <taxon>Daphnia</taxon>
    </lineage>
</organism>
<dbReference type="AlphaFoldDB" id="E9H5K4"/>
<proteinExistence type="predicted"/>